<name>K0AW45_GOTA9</name>
<keyword evidence="1" id="KW-0808">Transferase</keyword>
<dbReference type="ESTHER" id="gota9-k0aw45">
    <property type="family name" value="Bacterial_EstLip_FamXIV"/>
</dbReference>
<organism evidence="1 2">
    <name type="scientific">Gottschalkia acidurici (strain ATCC 7906 / DSM 604 / BCRC 14475 / CIP 104303 / KCTC 5404 / NCIMB 10678 / 9a)</name>
    <name type="common">Clostridium acidurici</name>
    <dbReference type="NCBI Taxonomy" id="1128398"/>
    <lineage>
        <taxon>Bacteria</taxon>
        <taxon>Bacillati</taxon>
        <taxon>Bacillota</taxon>
        <taxon>Tissierellia</taxon>
        <taxon>Tissierellales</taxon>
        <taxon>Gottschalkiaceae</taxon>
        <taxon>Gottschalkia</taxon>
    </lineage>
</organism>
<reference evidence="1 2" key="1">
    <citation type="journal article" date="2012" name="PLoS ONE">
        <title>The purine-utilizing bacterium Clostridium acidurici 9a: a genome-guided metabolic reconsideration.</title>
        <authorList>
            <person name="Hartwich K."/>
            <person name="Poehlein A."/>
            <person name="Daniel R."/>
        </authorList>
    </citation>
    <scope>NUCLEOTIDE SEQUENCE [LARGE SCALE GENOMIC DNA]</scope>
    <source>
        <strain evidence="2">ATCC 7906 / DSM 604 / BCRC 14475 / CIP 104303 / KCTC 5404 / NCIMB 10678 / 9a</strain>
    </source>
</reference>
<protein>
    <submittedName>
        <fullName evidence="1">Lecithin:cholesterol acyltransferase</fullName>
    </submittedName>
</protein>
<dbReference type="PANTHER" id="PTHR11440">
    <property type="entry name" value="LECITHIN-CHOLESTEROL ACYLTRANSFERASE-RELATED"/>
    <property type="match status" value="1"/>
</dbReference>
<proteinExistence type="predicted"/>
<dbReference type="GO" id="GO:0008374">
    <property type="term" value="F:O-acyltransferase activity"/>
    <property type="evidence" value="ECO:0007669"/>
    <property type="project" value="InterPro"/>
</dbReference>
<dbReference type="Proteomes" id="UP000006094">
    <property type="component" value="Chromosome"/>
</dbReference>
<dbReference type="GO" id="GO:0006629">
    <property type="term" value="P:lipid metabolic process"/>
    <property type="evidence" value="ECO:0007669"/>
    <property type="project" value="InterPro"/>
</dbReference>
<dbReference type="InterPro" id="IPR003386">
    <property type="entry name" value="LACT/PDAT_acylTrfase"/>
</dbReference>
<dbReference type="HOGENOM" id="CLU_055126_0_0_9"/>
<keyword evidence="1" id="KW-0012">Acyltransferase</keyword>
<sequence length="435" mass="49652">MIFKKIRSKKRRNPIIFLHGIFGSIGDSIIPGTGDLDFGIAEFAYRPIINTLNEMGYEEGKNLFIAYYDWTKSNVYSAKNYLIPTIQKAKEVTGCRKVDIISHSMGGIVGRAYAQSNLYQNDIDKFIMIGTPNAGAIGAYYFWSGGEIPYEKIENNILYKIIKKGFLWSFQIKYKEKMNMDLIRKKFPSVQELLPNYDYGNYLLLNDSEEREYIPIENMQVRNTLLNELNKNSGILKKRRIKVYLIIGTNIETNKEITVRAYSKNTGQWEDGRPVDNIKTKLGDGTVICDSSAVIEGRSIYIDSNHTDILADSKYALSSILQIPIPQKISTSRRKVYKKIHSILANDVKDIKINIDGKEKSISSCRDYKSNEVIIKKLFEDTYWIVIKSEEENKIKINISSLSCEGNILIYTGDINSGIIKTKNIQVKDNLSLSI</sequence>
<dbReference type="Pfam" id="PF02450">
    <property type="entry name" value="LCAT"/>
    <property type="match status" value="1"/>
</dbReference>
<gene>
    <name evidence="1" type="ordered locus">Curi_c10840</name>
</gene>
<dbReference type="STRING" id="1128398.Curi_c10840"/>
<dbReference type="KEGG" id="cad:Curi_c10840"/>
<evidence type="ECO:0000313" key="2">
    <source>
        <dbReference type="Proteomes" id="UP000006094"/>
    </source>
</evidence>
<dbReference type="eggNOG" id="COG1075">
    <property type="taxonomic scope" value="Bacteria"/>
</dbReference>
<dbReference type="InterPro" id="IPR029058">
    <property type="entry name" value="AB_hydrolase_fold"/>
</dbReference>
<dbReference type="AlphaFoldDB" id="K0AW45"/>
<accession>K0AW45</accession>
<dbReference type="SUPFAM" id="SSF53474">
    <property type="entry name" value="alpha/beta-Hydrolases"/>
    <property type="match status" value="1"/>
</dbReference>
<dbReference type="EMBL" id="CP003326">
    <property type="protein sequence ID" value="AFS78098.1"/>
    <property type="molecule type" value="Genomic_DNA"/>
</dbReference>
<dbReference type="Gene3D" id="3.40.50.1820">
    <property type="entry name" value="alpha/beta hydrolase"/>
    <property type="match status" value="1"/>
</dbReference>
<keyword evidence="2" id="KW-1185">Reference proteome</keyword>
<evidence type="ECO:0000313" key="1">
    <source>
        <dbReference type="EMBL" id="AFS78098.1"/>
    </source>
</evidence>